<organism evidence="1 2">
    <name type="scientific">Trinickia fusca</name>
    <dbReference type="NCBI Taxonomy" id="2419777"/>
    <lineage>
        <taxon>Bacteria</taxon>
        <taxon>Pseudomonadati</taxon>
        <taxon>Pseudomonadota</taxon>
        <taxon>Betaproteobacteria</taxon>
        <taxon>Burkholderiales</taxon>
        <taxon>Burkholderiaceae</taxon>
        <taxon>Trinickia</taxon>
    </lineage>
</organism>
<name>A0A494XM55_9BURK</name>
<dbReference type="Proteomes" id="UP000280434">
    <property type="component" value="Unassembled WGS sequence"/>
</dbReference>
<keyword evidence="2" id="KW-1185">Reference proteome</keyword>
<evidence type="ECO:0000313" key="2">
    <source>
        <dbReference type="Proteomes" id="UP000280434"/>
    </source>
</evidence>
<gene>
    <name evidence="1" type="ORF">D7S89_07090</name>
</gene>
<accession>A0A494XM55</accession>
<comment type="caution">
    <text evidence="1">The sequence shown here is derived from an EMBL/GenBank/DDBJ whole genome shotgun (WGS) entry which is preliminary data.</text>
</comment>
<evidence type="ECO:0008006" key="3">
    <source>
        <dbReference type="Google" id="ProtNLM"/>
    </source>
</evidence>
<evidence type="ECO:0000313" key="1">
    <source>
        <dbReference type="EMBL" id="RKP50831.1"/>
    </source>
</evidence>
<reference evidence="1 2" key="1">
    <citation type="submission" date="2018-10" db="EMBL/GenBank/DDBJ databases">
        <title>Paraburkholderia sp. 7MK8-2, isolated from soil.</title>
        <authorList>
            <person name="Gao Z.-H."/>
            <person name="Qiu L.-H."/>
        </authorList>
    </citation>
    <scope>NUCLEOTIDE SEQUENCE [LARGE SCALE GENOMIC DNA]</scope>
    <source>
        <strain evidence="1 2">7MK8-2</strain>
    </source>
</reference>
<dbReference type="AlphaFoldDB" id="A0A494XM55"/>
<proteinExistence type="predicted"/>
<sequence>MTGTVAVGSAVVGANVTVIDSKGVSAAAVSDSSGNYSIDITTLTPPLAIVASDPSGISPTLVSVLAGVPAGSATITANVTTLTTAVAALLTSSGNSLDVASPANLSSLVTQANVASAVTKLDTALQSILAMNGLNASSFDPIGTPFKANQTGADAAIDAVQIVAAPTGGTKLMSASDPINGFALNVNSSPLAPLVAPPAAANYLSAVVTALGQCLGGNSASCSQAIDSSYLENGYSTFAAAHPALAASGVTLGTPQTLKFFMSNGTQKALVLLRYKAADGTLGSTTTIVQQSGGTWDIVGNQQPYNVTISSFLARRQSLDATNQPYSRYEAGLGINIPVGAAGTPNPVNLASASVTGPGISGSVYLVPRNGTGNTLLALTSTALQQAPTAPMTTNSNTSLYRWSWQTLPGLTGTFAPGSNNSGLYTPQPIDTTNVPQYANYTVTFYDATGTAIGQPFTVTNVSPTLPAAAGNGVAWQSLLSSTTSAFLSPSGSAASAQGAVNLQWANNTTTANIAPLVMKAQIQASPGTGVTPATEVDGWWVGPATYAPSGQYSATVTAGMDQTGTQQCTPACAFPALQAGASRLVQLGWTSGQVSFYNIWKYND</sequence>
<protein>
    <recommendedName>
        <fullName evidence="3">Cell wall anchor protein</fullName>
    </recommendedName>
</protein>
<dbReference type="EMBL" id="RBZV01000002">
    <property type="protein sequence ID" value="RKP50831.1"/>
    <property type="molecule type" value="Genomic_DNA"/>
</dbReference>